<evidence type="ECO:0000256" key="3">
    <source>
        <dbReference type="SAM" id="SignalP"/>
    </source>
</evidence>
<evidence type="ECO:0000313" key="4">
    <source>
        <dbReference type="EMBL" id="GFS09813.1"/>
    </source>
</evidence>
<evidence type="ECO:0000256" key="2">
    <source>
        <dbReference type="SAM" id="Phobius"/>
    </source>
</evidence>
<feature type="compositionally biased region" description="Polar residues" evidence="1">
    <location>
        <begin position="227"/>
        <end position="241"/>
    </location>
</feature>
<feature type="compositionally biased region" description="Low complexity" evidence="1">
    <location>
        <begin position="242"/>
        <end position="251"/>
    </location>
</feature>
<feature type="chain" id="PRO_5044011161" evidence="3">
    <location>
        <begin position="33"/>
        <end position="657"/>
    </location>
</feature>
<dbReference type="Proteomes" id="UP000762676">
    <property type="component" value="Unassembled WGS sequence"/>
</dbReference>
<name>A0AAV4IHF3_9GAST</name>
<comment type="caution">
    <text evidence="4">The sequence shown here is derived from an EMBL/GenBank/DDBJ whole genome shotgun (WGS) entry which is preliminary data.</text>
</comment>
<feature type="region of interest" description="Disordered" evidence="1">
    <location>
        <begin position="227"/>
        <end position="251"/>
    </location>
</feature>
<keyword evidence="2" id="KW-1133">Transmembrane helix</keyword>
<keyword evidence="2" id="KW-0472">Membrane</keyword>
<protein>
    <submittedName>
        <fullName evidence="4">Uncharacterized protein</fullName>
    </submittedName>
</protein>
<evidence type="ECO:0000313" key="5">
    <source>
        <dbReference type="Proteomes" id="UP000762676"/>
    </source>
</evidence>
<gene>
    <name evidence="4" type="ORF">ElyMa_003045800</name>
</gene>
<accession>A0AAV4IHF3</accession>
<organism evidence="4 5">
    <name type="scientific">Elysia marginata</name>
    <dbReference type="NCBI Taxonomy" id="1093978"/>
    <lineage>
        <taxon>Eukaryota</taxon>
        <taxon>Metazoa</taxon>
        <taxon>Spiralia</taxon>
        <taxon>Lophotrochozoa</taxon>
        <taxon>Mollusca</taxon>
        <taxon>Gastropoda</taxon>
        <taxon>Heterobranchia</taxon>
        <taxon>Euthyneura</taxon>
        <taxon>Panpulmonata</taxon>
        <taxon>Sacoglossa</taxon>
        <taxon>Placobranchoidea</taxon>
        <taxon>Plakobranchidae</taxon>
        <taxon>Elysia</taxon>
    </lineage>
</organism>
<feature type="transmembrane region" description="Helical" evidence="2">
    <location>
        <begin position="261"/>
        <end position="281"/>
    </location>
</feature>
<dbReference type="EMBL" id="BMAT01006310">
    <property type="protein sequence ID" value="GFS09813.1"/>
    <property type="molecule type" value="Genomic_DNA"/>
</dbReference>
<feature type="region of interest" description="Disordered" evidence="1">
    <location>
        <begin position="559"/>
        <end position="586"/>
    </location>
</feature>
<feature type="compositionally biased region" description="Low complexity" evidence="1">
    <location>
        <begin position="294"/>
        <end position="310"/>
    </location>
</feature>
<evidence type="ECO:0000256" key="1">
    <source>
        <dbReference type="SAM" id="MobiDB-lite"/>
    </source>
</evidence>
<feature type="region of interest" description="Disordered" evidence="1">
    <location>
        <begin position="289"/>
        <end position="329"/>
    </location>
</feature>
<feature type="signal peptide" evidence="3">
    <location>
        <begin position="1"/>
        <end position="32"/>
    </location>
</feature>
<feature type="region of interest" description="Disordered" evidence="1">
    <location>
        <begin position="368"/>
        <end position="394"/>
    </location>
</feature>
<sequence length="657" mass="73046">MKPQGSVKHRQLFRCFLYVGSLVLNLMSQCRCEAPDSSLDVFDPSHYYFSLPMFNFGAYFYVAFPNETLNKLYESLCDIHITQCKLTYSWFDELNRGRFPYYYTVTDTIQERAPDYLRVEEIYSSDFVCDTLIQAKLGNITCRRLRMDDNLCERRRCQKYSVQLNATQCSHGCGMLLWVAEYDLKILYFNFGDVPEPVKDGTCVEPKAVKSTTAAILTENTNKNDTVYNGSIPYPNSSNTADSIPSPDLKSSKSSSLSTPILAGLVGSGFLIITLAVVLCFRRVKTGKRKSGVSSSDSSTATPDSSTSTPELNKSDLLERETEGLSQEDREFKIYHTLDEMSDNIGQNRNFDECDEQGYHIIQDCETKDQRSYTSGDGKRCRPLPSPPNFDKKRLQSMSFEGTGTGQSSSSSSSSALADTLTLSLPHSFCAGDEGLPPPAFPFSSRRPDKDAESIAFPALPRPHRRQIDLEDHQYMGLVNLRHGHPVLDHVTEVKLVRTQQGHLELVSAQDGSAEFTEYYARLLLINEPGGAVGVVGLQHSHGSCNVDSIPNSHLSIEKREPSTQTPKHGSTCEYDNRGGGDDGNSWDAGKESLHVVYFGSLNLMEEVSVSPCDYLTAIDIDPSEISSSSDGYLTVLHIDHIKQSAGSSNHTYLELI</sequence>
<dbReference type="AlphaFoldDB" id="A0AAV4IHF3"/>
<proteinExistence type="predicted"/>
<feature type="compositionally biased region" description="Basic and acidic residues" evidence="1">
    <location>
        <begin position="313"/>
        <end position="329"/>
    </location>
</feature>
<keyword evidence="3" id="KW-0732">Signal</keyword>
<keyword evidence="5" id="KW-1185">Reference proteome</keyword>
<keyword evidence="2" id="KW-0812">Transmembrane</keyword>
<reference evidence="4 5" key="1">
    <citation type="journal article" date="2021" name="Elife">
        <title>Chloroplast acquisition without the gene transfer in kleptoplastic sea slugs, Plakobranchus ocellatus.</title>
        <authorList>
            <person name="Maeda T."/>
            <person name="Takahashi S."/>
            <person name="Yoshida T."/>
            <person name="Shimamura S."/>
            <person name="Takaki Y."/>
            <person name="Nagai Y."/>
            <person name="Toyoda A."/>
            <person name="Suzuki Y."/>
            <person name="Arimoto A."/>
            <person name="Ishii H."/>
            <person name="Satoh N."/>
            <person name="Nishiyama T."/>
            <person name="Hasebe M."/>
            <person name="Maruyama T."/>
            <person name="Minagawa J."/>
            <person name="Obokata J."/>
            <person name="Shigenobu S."/>
        </authorList>
    </citation>
    <scope>NUCLEOTIDE SEQUENCE [LARGE SCALE GENOMIC DNA]</scope>
</reference>